<dbReference type="AlphaFoldDB" id="A0A0V1H8K5"/>
<evidence type="ECO:0000313" key="1">
    <source>
        <dbReference type="EMBL" id="KRZ06634.1"/>
    </source>
</evidence>
<comment type="caution">
    <text evidence="1">The sequence shown here is derived from an EMBL/GenBank/DDBJ whole genome shotgun (WGS) entry which is preliminary data.</text>
</comment>
<evidence type="ECO:0000313" key="2">
    <source>
        <dbReference type="Proteomes" id="UP000055024"/>
    </source>
</evidence>
<dbReference type="Proteomes" id="UP000055024">
    <property type="component" value="Unassembled WGS sequence"/>
</dbReference>
<gene>
    <name evidence="1" type="ORF">T11_14052</name>
</gene>
<organism evidence="1 2">
    <name type="scientific">Trichinella zimbabwensis</name>
    <dbReference type="NCBI Taxonomy" id="268475"/>
    <lineage>
        <taxon>Eukaryota</taxon>
        <taxon>Metazoa</taxon>
        <taxon>Ecdysozoa</taxon>
        <taxon>Nematoda</taxon>
        <taxon>Enoplea</taxon>
        <taxon>Dorylaimia</taxon>
        <taxon>Trichinellida</taxon>
        <taxon>Trichinellidae</taxon>
        <taxon>Trichinella</taxon>
    </lineage>
</organism>
<reference evidence="1 2" key="1">
    <citation type="submission" date="2015-01" db="EMBL/GenBank/DDBJ databases">
        <title>Evolution of Trichinella species and genotypes.</title>
        <authorList>
            <person name="Korhonen P.K."/>
            <person name="Edoardo P."/>
            <person name="Giuseppe L.R."/>
            <person name="Gasser R.B."/>
        </authorList>
    </citation>
    <scope>NUCLEOTIDE SEQUENCE [LARGE SCALE GENOMIC DNA]</scope>
    <source>
        <strain evidence="1">ISS1029</strain>
    </source>
</reference>
<keyword evidence="2" id="KW-1185">Reference proteome</keyword>
<proteinExistence type="predicted"/>
<accession>A0A0V1H8K5</accession>
<sequence>MLSQKELVGKKCESHFAVGGECQSVSHFANTNRRNVQQMDSCQLRKQIADQEKNIRQTLTLDCQKEISTS</sequence>
<protein>
    <submittedName>
        <fullName evidence="1">Uncharacterized protein</fullName>
    </submittedName>
</protein>
<name>A0A0V1H8K5_9BILA</name>
<dbReference type="EMBL" id="JYDP01000115">
    <property type="protein sequence ID" value="KRZ06634.1"/>
    <property type="molecule type" value="Genomic_DNA"/>
</dbReference>